<gene>
    <name evidence="11" type="primary">LOC100649977</name>
</gene>
<feature type="compositionally biased region" description="Basic and acidic residues" evidence="8">
    <location>
        <begin position="689"/>
        <end position="712"/>
    </location>
</feature>
<keyword evidence="5 7" id="KW-0175">Coiled coil</keyword>
<evidence type="ECO:0000256" key="8">
    <source>
        <dbReference type="SAM" id="MobiDB-lite"/>
    </source>
</evidence>
<feature type="region of interest" description="Disordered" evidence="8">
    <location>
        <begin position="1502"/>
        <end position="1543"/>
    </location>
</feature>
<feature type="region of interest" description="Disordered" evidence="8">
    <location>
        <begin position="727"/>
        <end position="787"/>
    </location>
</feature>
<feature type="compositionally biased region" description="Basic and acidic residues" evidence="8">
    <location>
        <begin position="815"/>
        <end position="847"/>
    </location>
</feature>
<feature type="compositionally biased region" description="Polar residues" evidence="8">
    <location>
        <begin position="364"/>
        <end position="376"/>
    </location>
</feature>
<feature type="coiled-coil region" evidence="7">
    <location>
        <begin position="39"/>
        <end position="70"/>
    </location>
</feature>
<feature type="region of interest" description="Disordered" evidence="8">
    <location>
        <begin position="2133"/>
        <end position="2209"/>
    </location>
</feature>
<dbReference type="GeneID" id="100649977"/>
<feature type="compositionally biased region" description="Polar residues" evidence="8">
    <location>
        <begin position="145"/>
        <end position="157"/>
    </location>
</feature>
<evidence type="ECO:0000256" key="6">
    <source>
        <dbReference type="PROSITE-ProRule" id="PRU01371"/>
    </source>
</evidence>
<feature type="region of interest" description="Disordered" evidence="8">
    <location>
        <begin position="1343"/>
        <end position="1399"/>
    </location>
</feature>
<evidence type="ECO:0000256" key="1">
    <source>
        <dbReference type="ARBA" id="ARBA00010843"/>
    </source>
</evidence>
<feature type="compositionally biased region" description="Low complexity" evidence="8">
    <location>
        <begin position="92"/>
        <end position="113"/>
    </location>
</feature>
<feature type="region of interest" description="Disordered" evidence="8">
    <location>
        <begin position="1743"/>
        <end position="1764"/>
    </location>
</feature>
<feature type="region of interest" description="Disordered" evidence="8">
    <location>
        <begin position="983"/>
        <end position="1064"/>
    </location>
</feature>
<feature type="region of interest" description="Disordered" evidence="8">
    <location>
        <begin position="558"/>
        <end position="630"/>
    </location>
</feature>
<feature type="compositionally biased region" description="Low complexity" evidence="8">
    <location>
        <begin position="2282"/>
        <end position="2295"/>
    </location>
</feature>
<feature type="compositionally biased region" description="Polar residues" evidence="8">
    <location>
        <begin position="11"/>
        <end position="20"/>
    </location>
</feature>
<feature type="compositionally biased region" description="Basic and acidic residues" evidence="8">
    <location>
        <begin position="381"/>
        <end position="398"/>
    </location>
</feature>
<feature type="compositionally biased region" description="Basic and acidic residues" evidence="8">
    <location>
        <begin position="773"/>
        <end position="787"/>
    </location>
</feature>
<proteinExistence type="inferred from homology"/>
<feature type="region of interest" description="Disordered" evidence="8">
    <location>
        <begin position="1875"/>
        <end position="1894"/>
    </location>
</feature>
<evidence type="ECO:0000313" key="10">
    <source>
        <dbReference type="Proteomes" id="UP000835206"/>
    </source>
</evidence>
<feature type="compositionally biased region" description="Basic and acidic residues" evidence="8">
    <location>
        <begin position="487"/>
        <end position="506"/>
    </location>
</feature>
<feature type="compositionally biased region" description="Basic and acidic residues" evidence="8">
    <location>
        <begin position="1927"/>
        <end position="1942"/>
    </location>
</feature>
<feature type="region of interest" description="Disordered" evidence="8">
    <location>
        <begin position="1780"/>
        <end position="1816"/>
    </location>
</feature>
<feature type="region of interest" description="Disordered" evidence="8">
    <location>
        <begin position="1923"/>
        <end position="1942"/>
    </location>
</feature>
<feature type="region of interest" description="Disordered" evidence="8">
    <location>
        <begin position="306"/>
        <end position="423"/>
    </location>
</feature>
<evidence type="ECO:0000259" key="9">
    <source>
        <dbReference type="PROSITE" id="PS52027"/>
    </source>
</evidence>
<accession>A0A9C6SW21</accession>
<feature type="compositionally biased region" description="Basic and acidic residues" evidence="8">
    <location>
        <begin position="1169"/>
        <end position="1185"/>
    </location>
</feature>
<feature type="compositionally biased region" description="Basic and acidic residues" evidence="8">
    <location>
        <begin position="731"/>
        <end position="763"/>
    </location>
</feature>
<dbReference type="InterPro" id="IPR026104">
    <property type="entry name" value="ZNF_C2HC_dom_1C"/>
</dbReference>
<feature type="compositionally biased region" description="Polar residues" evidence="8">
    <location>
        <begin position="1186"/>
        <end position="1201"/>
    </location>
</feature>
<feature type="compositionally biased region" description="Basic and acidic residues" evidence="8">
    <location>
        <begin position="521"/>
        <end position="543"/>
    </location>
</feature>
<keyword evidence="2" id="KW-0479">Metal-binding</keyword>
<feature type="compositionally biased region" description="Basic and acidic residues" evidence="8">
    <location>
        <begin position="563"/>
        <end position="595"/>
    </location>
</feature>
<feature type="compositionally biased region" description="Polar residues" evidence="8">
    <location>
        <begin position="331"/>
        <end position="357"/>
    </location>
</feature>
<reference evidence="11" key="1">
    <citation type="submission" date="2025-08" db="UniProtKB">
        <authorList>
            <consortium name="RefSeq"/>
        </authorList>
    </citation>
    <scope>IDENTIFICATION</scope>
</reference>
<feature type="compositionally biased region" description="Polar residues" evidence="8">
    <location>
        <begin position="1681"/>
        <end position="1696"/>
    </location>
</feature>
<comment type="similarity">
    <text evidence="1">Belongs to the ZC2HC1 family.</text>
</comment>
<evidence type="ECO:0000256" key="4">
    <source>
        <dbReference type="ARBA" id="ARBA00022833"/>
    </source>
</evidence>
<feature type="compositionally biased region" description="Basic and acidic residues" evidence="8">
    <location>
        <begin position="605"/>
        <end position="630"/>
    </location>
</feature>
<evidence type="ECO:0000256" key="2">
    <source>
        <dbReference type="ARBA" id="ARBA00022723"/>
    </source>
</evidence>
<feature type="compositionally biased region" description="Basic and acidic residues" evidence="8">
    <location>
        <begin position="1698"/>
        <end position="1711"/>
    </location>
</feature>
<dbReference type="Proteomes" id="UP000835206">
    <property type="component" value="Chromosome 17"/>
</dbReference>
<feature type="compositionally biased region" description="Basic and acidic residues" evidence="8">
    <location>
        <begin position="647"/>
        <end position="679"/>
    </location>
</feature>
<dbReference type="Gene3D" id="3.30.160.60">
    <property type="entry name" value="Classic Zinc Finger"/>
    <property type="match status" value="1"/>
</dbReference>
<dbReference type="GO" id="GO:0008270">
    <property type="term" value="F:zinc ion binding"/>
    <property type="evidence" value="ECO:0007669"/>
    <property type="project" value="UniProtKB-KW"/>
</dbReference>
<feature type="compositionally biased region" description="Polar residues" evidence="8">
    <location>
        <begin position="1657"/>
        <end position="1670"/>
    </location>
</feature>
<feature type="compositionally biased region" description="Basic and acidic residues" evidence="8">
    <location>
        <begin position="1363"/>
        <end position="1399"/>
    </location>
</feature>
<feature type="region of interest" description="Disordered" evidence="8">
    <location>
        <begin position="1169"/>
        <end position="1201"/>
    </location>
</feature>
<feature type="region of interest" description="Disordered" evidence="8">
    <location>
        <begin position="1624"/>
        <end position="1731"/>
    </location>
</feature>
<feature type="compositionally biased region" description="Polar residues" evidence="8">
    <location>
        <begin position="1353"/>
        <end position="1362"/>
    </location>
</feature>
<feature type="compositionally biased region" description="Basic and acidic residues" evidence="8">
    <location>
        <begin position="452"/>
        <end position="471"/>
    </location>
</feature>
<dbReference type="PANTHER" id="PTHR14649:SF1">
    <property type="entry name" value="ZINC FINGER C2HC DOMAIN-CONTAINING PROTEIN 1C"/>
    <property type="match status" value="1"/>
</dbReference>
<feature type="compositionally biased region" description="Basic and acidic residues" evidence="8">
    <location>
        <begin position="1516"/>
        <end position="1539"/>
    </location>
</feature>
<evidence type="ECO:0000256" key="3">
    <source>
        <dbReference type="ARBA" id="ARBA00022771"/>
    </source>
</evidence>
<evidence type="ECO:0000256" key="7">
    <source>
        <dbReference type="SAM" id="Coils"/>
    </source>
</evidence>
<sequence length="2494" mass="278361">MKRKERKKQSRNTSIRSKQLQPPGISMDMESSWAAQEIKSNLNNMARFQQKQLQEKEQKLLQLYDQQQQRAYQVVQRGSAGSNSSNHATSISQHTVTKTSSSSHTTSTSQGGKVRQMFDERRQTTVKGIDRSYPLEPLENKSRKQTNGNGVQKNGNLTVNRQSVTVKRVARADVNSNLNGGKPIVSYHEEISRESFGPCARQHQEDDEFGNENHVAQYANGNHRDEARMEEVLDEDMIGRNRMMAKLHLMEYDETLKHRVKNDLESEEFPEDFMVDVPDKLPKQSVTRKLSQAEVRLERFKNANARRGNNVTKNPAIAPKKRSDPIFPAKSTCSGSRMTNTASDRGSNDGKNPASSKSRGKTLVSGNVRETVSLDSGRNVGRTDENPRFFCGESEKSATSHVVGSKTARKLSPDLSEDRIRRSERSAIFNKEKSAIKYPIDSKVARTSTSESLKDKTGKRESRELSSKDAGKSAVTSATGATTVRKLSSEALRDVKDQGDYGKFIDEESEKSATTYATRPKYAERSIREVSEDTKDVKRRSESPKFFCKESERSATTYAIDSKTAEKYTREATKDTRDLKRRSESPKFLSKESEKSATTYTTRPKSAERSIREVSEATKDVKRRSESPKFFCKESERSATTYAIDSKTAEKYTREATKDTRDLKRRSESPKFLSKESEKSATTYATRPKSAERSIREVSEATKDVKRRSESPKFFCKESERSATTYAIDSKTAEKYTREATKDTRDLKRRSESPKFLSKESEKSATTYTTRPKSAERSIREVSEVTKDVKRRSESPKFFCKESERSATTYAIDSKTAEKYTREATKATRDLKRRSESPKFLSKESERSATTYAIDGETSKKFSLEGLKSVKKRSDSPKPTTYAIEPKSAERLIREVSEDIKDVKSRSESPEFFYKQFEKSGTTYATDSKLAGKLARVSLKDIKDVKQRSESPRFFCKESERSATTYAIDAKTNKRFSFEDLKDVKQRSDSPKSTTYAIDSKRVERSIREPSENIKDVKRRSESPRFFCEESGRSAKTYATDRKTANSSKIRTSRSDSPKFLCKESEKSDTAYAMDSTILPTSPNYMKDSKSSVLKIASKNKKDMTNNTIRECTNDAMKRHATYPKRDTISKSSSPEGPKYDVISCAKPEYQTLRKSTETKLPDVFERLTRERSSSPRSFCHDSRRSATTMSTRNRNTESASVSANVIEEMKKKGSESRRVGSGKRDASIIRADESKSPDFAKASSRSCSVSPQYFGLDSDRSASILMVTPETIVKAKTDLVCFEKGEESPTSYVAKGEKLVTNVPREATRGSSTESYDDTAKRFIRSSVSRFFSEQCEGATRNVGPRKLQLTDARTPSQTKSQFDDGRAEKDERTSFVADGSRDSSPRSREIVESREETPEFLRYETEESAIATSLQPKICTDVEQPPKGAHSLKQTVAREITAKSRNLSSNVKDRSSKIPLSVKDHNLTAENANALSRRGSAGVLRSTKLIRDVLQRQSGQDQVDYASPGISNEWEERPRADRMQTETRVDKKVEERAGTPTGRQLAAAGSESCRSVKVDTQIGGIRTPERYVKQEQLRGTYSRSSKGTACEKSSVGKLLTYSVRKPVKQRGSLLKSNIFQQSLRDRDSTNERPVSSKRTTRIASLKKEPAACARSLQSRTKGNAANGKSKSDILKTRSRTASPISASNGKTSSEPVADKRNVDRYDASKRITRTSNESIARGSKGATDVAHRNDETKIPRAGARTARKQSIADERKKGKTSNQAEILKSMQLVRSVTRGSDFAQESRKMVGESVDDGTVRDEQTETRESCSSSTIDIRRSEAGLASIKELSKNYERTDSVESALRRFDSIGTEAESIRGTLERSVESIPKEIRRKSGGSIGRKADSKTISPKALDPPNVNLFAKRTCAGKATTVSRSAMAAAKGRQAEAQETRRQKKLEKARDSIEINRIAIRSRSLSCKRQLFQHTDSSETGSVASRCSIDSLRTVERFSTTSNKKKTCDSVNTASKRFEFSGSDETSTQTIDKAETDNMSTGVGRCSSAKQLRSIEDIRRSIEDESWDRETGQPSTISAVVGSAAKAAGRSKPRRINVNDRAGNRKEICSPGRSVNFTASNDALEDTERSSVKCTMRFSRVAKSPSPETTKETSIRARRNVPASPSKSPDTVARRASSELKAQDTRSTKRPTTMKGTEPIGNRKALTATSTTTKKSADVVDSAILENGLHLRDQTAETKYDNDSPTKKSDALVVDLDEQPAKENDAPLPRKPLLRKQSTEKQITSMQSTRPPSVSSTSGGSPMQGQTSGSRSKMASRAKAPISGSTGYKGSASSRTGGAAAATCYSDALVPCKMCGRRFAQDRVTLHEQICAKTTQKKRKQFDTMMYRVKGTDLEPFVKKGLVKKQVEKSKKPEIKSNWRRKHEDFINAIRSAKQVQAHLAAGGKLSDLPPPPVSDNYDYIQCPHCGRKFNKAAAERHIPKCEHMLHNKPIHSRAPKPRR</sequence>
<keyword evidence="3 6" id="KW-0863">Zinc-finger</keyword>
<feature type="region of interest" description="Disordered" evidence="8">
    <location>
        <begin position="2252"/>
        <end position="2330"/>
    </location>
</feature>
<dbReference type="RefSeq" id="XP_048269752.1">
    <property type="nucleotide sequence ID" value="XM_048413795.1"/>
</dbReference>
<dbReference type="PROSITE" id="PS52027">
    <property type="entry name" value="ZF_C2HC_C3H"/>
    <property type="match status" value="2"/>
</dbReference>
<feature type="domain" description="C2HC/C3H-type" evidence="9">
    <location>
        <begin position="2453"/>
        <end position="2482"/>
    </location>
</feature>
<protein>
    <submittedName>
        <fullName evidence="11">Uncharacterized protein LOC100649977 isoform X1</fullName>
    </submittedName>
</protein>
<feature type="region of interest" description="Disordered" evidence="8">
    <location>
        <begin position="814"/>
        <end position="852"/>
    </location>
</feature>
<feature type="domain" description="C2HC/C3H-type" evidence="9">
    <location>
        <begin position="2342"/>
        <end position="2371"/>
    </location>
</feature>
<evidence type="ECO:0000256" key="5">
    <source>
        <dbReference type="ARBA" id="ARBA00023054"/>
    </source>
</evidence>
<feature type="region of interest" description="Disordered" evidence="8">
    <location>
        <begin position="1"/>
        <end position="32"/>
    </location>
</feature>
<feature type="compositionally biased region" description="Polar residues" evidence="8">
    <location>
        <begin position="79"/>
        <end position="91"/>
    </location>
</feature>
<feature type="region of interest" description="Disordered" evidence="8">
    <location>
        <begin position="74"/>
        <end position="157"/>
    </location>
</feature>
<feature type="region of interest" description="Disordered" evidence="8">
    <location>
        <begin position="643"/>
        <end position="712"/>
    </location>
</feature>
<feature type="compositionally biased region" description="Low complexity" evidence="8">
    <location>
        <begin position="472"/>
        <end position="484"/>
    </location>
</feature>
<dbReference type="KEGG" id="bter:100649977"/>
<feature type="compositionally biased region" description="Basic and acidic residues" evidence="8">
    <location>
        <begin position="2166"/>
        <end position="2181"/>
    </location>
</feature>
<feature type="region of interest" description="Disordered" evidence="8">
    <location>
        <begin position="439"/>
        <end position="543"/>
    </location>
</feature>
<organism evidence="10 11">
    <name type="scientific">Bombus terrestris</name>
    <name type="common">Buff-tailed bumblebee</name>
    <name type="synonym">Apis terrestris</name>
    <dbReference type="NCBI Taxonomy" id="30195"/>
    <lineage>
        <taxon>Eukaryota</taxon>
        <taxon>Metazoa</taxon>
        <taxon>Ecdysozoa</taxon>
        <taxon>Arthropoda</taxon>
        <taxon>Hexapoda</taxon>
        <taxon>Insecta</taxon>
        <taxon>Pterygota</taxon>
        <taxon>Neoptera</taxon>
        <taxon>Endopterygota</taxon>
        <taxon>Hymenoptera</taxon>
        <taxon>Apocrita</taxon>
        <taxon>Aculeata</taxon>
        <taxon>Apoidea</taxon>
        <taxon>Anthophila</taxon>
        <taxon>Apidae</taxon>
        <taxon>Bombus</taxon>
        <taxon>Bombus</taxon>
    </lineage>
</organism>
<dbReference type="Pfam" id="PF13913">
    <property type="entry name" value="zf-C2HC_2"/>
    <property type="match status" value="2"/>
</dbReference>
<feature type="compositionally biased region" description="Basic and acidic residues" evidence="8">
    <location>
        <begin position="1799"/>
        <end position="1810"/>
    </location>
</feature>
<feature type="compositionally biased region" description="Basic and acidic residues" evidence="8">
    <location>
        <begin position="999"/>
        <end position="1044"/>
    </location>
</feature>
<dbReference type="InterPro" id="IPR049899">
    <property type="entry name" value="Znf_C2HC_C3H"/>
</dbReference>
<dbReference type="OrthoDB" id="10255185at2759"/>
<feature type="compositionally biased region" description="Polar residues" evidence="8">
    <location>
        <begin position="2297"/>
        <end position="2307"/>
    </location>
</feature>
<dbReference type="PANTHER" id="PTHR14649">
    <property type="entry name" value="ZINC FINGER C2HC DOMAIN-CONTAINING PROTEIN 1C"/>
    <property type="match status" value="1"/>
</dbReference>
<feature type="compositionally biased region" description="Basic and acidic residues" evidence="8">
    <location>
        <begin position="1053"/>
        <end position="1064"/>
    </location>
</feature>
<keyword evidence="10" id="KW-1185">Reference proteome</keyword>
<name>A0A9C6SW21_BOMTE</name>
<evidence type="ECO:0000313" key="11">
    <source>
        <dbReference type="RefSeq" id="XP_048269752.1"/>
    </source>
</evidence>
<keyword evidence="4" id="KW-0862">Zinc</keyword>
<feature type="compositionally biased region" description="Basic residues" evidence="8">
    <location>
        <begin position="1"/>
        <end position="10"/>
    </location>
</feature>